<feature type="transmembrane region" description="Helical" evidence="7">
    <location>
        <begin position="174"/>
        <end position="193"/>
    </location>
</feature>
<evidence type="ECO:0000256" key="2">
    <source>
        <dbReference type="ARBA" id="ARBA00006386"/>
    </source>
</evidence>
<comment type="similarity">
    <text evidence="2">Belongs to the UPF0718 family.</text>
</comment>
<name>A0ABV5LXN4_9ACTN</name>
<feature type="transmembrane region" description="Helical" evidence="7">
    <location>
        <begin position="9"/>
        <end position="29"/>
    </location>
</feature>
<accession>A0ABV5LXN4</accession>
<feature type="transmembrane region" description="Helical" evidence="7">
    <location>
        <begin position="147"/>
        <end position="168"/>
    </location>
</feature>
<comment type="caution">
    <text evidence="8">The sequence shown here is derived from an EMBL/GenBank/DDBJ whole genome shotgun (WGS) entry which is preliminary data.</text>
</comment>
<keyword evidence="3" id="KW-1003">Cell membrane</keyword>
<proteinExistence type="inferred from homology"/>
<sequence>MTPTPTRTVVAGVAAFGLAVIALLTWSKWAPYLLRTEELSASGAWSGSSLLATAGVEAGSGPSLAAGWAFTVAYGTAVWKAVVAGLVIAAGIQSLVPRGALLRLLRRGPWGSAARGGLVATPSMMCSCCTAPVANALQRSGVPTAGVVAYWLGNPLLNPAVLVFMLLVAPWQWAAVRLVVGVVLVVGGAVLVARLTRRRSPPGALAAVGADAQGPSHRGFFATLVRTALVIVPEYLVVVFVVGVFSGWLFPLGESARSWGVLALLVAVVLGTLMVIPTAGEIPFAQGLAVAGFGPAVVGALLIVLPAVSVPSAVMTGRALGWRVVGLTMLVVGAGGLLAGALLALTT</sequence>
<dbReference type="Proteomes" id="UP001589748">
    <property type="component" value="Unassembled WGS sequence"/>
</dbReference>
<organism evidence="8 9">
    <name type="scientific">Kineococcus gynurae</name>
    <dbReference type="NCBI Taxonomy" id="452979"/>
    <lineage>
        <taxon>Bacteria</taxon>
        <taxon>Bacillati</taxon>
        <taxon>Actinomycetota</taxon>
        <taxon>Actinomycetes</taxon>
        <taxon>Kineosporiales</taxon>
        <taxon>Kineosporiaceae</taxon>
        <taxon>Kineococcus</taxon>
    </lineage>
</organism>
<feature type="transmembrane region" description="Helical" evidence="7">
    <location>
        <begin position="77"/>
        <end position="96"/>
    </location>
</feature>
<gene>
    <name evidence="8" type="ORF">ACFFVI_17725</name>
</gene>
<evidence type="ECO:0000256" key="1">
    <source>
        <dbReference type="ARBA" id="ARBA00004651"/>
    </source>
</evidence>
<dbReference type="EMBL" id="JBHMDM010000012">
    <property type="protein sequence ID" value="MFB9378803.1"/>
    <property type="molecule type" value="Genomic_DNA"/>
</dbReference>
<evidence type="ECO:0000256" key="4">
    <source>
        <dbReference type="ARBA" id="ARBA00022692"/>
    </source>
</evidence>
<evidence type="ECO:0000256" key="5">
    <source>
        <dbReference type="ARBA" id="ARBA00022989"/>
    </source>
</evidence>
<dbReference type="InterPro" id="IPR005524">
    <property type="entry name" value="DUF318"/>
</dbReference>
<feature type="transmembrane region" description="Helical" evidence="7">
    <location>
        <begin position="320"/>
        <end position="345"/>
    </location>
</feature>
<reference evidence="8 9" key="1">
    <citation type="submission" date="2024-09" db="EMBL/GenBank/DDBJ databases">
        <authorList>
            <person name="Sun Q."/>
            <person name="Mori K."/>
        </authorList>
    </citation>
    <scope>NUCLEOTIDE SEQUENCE [LARGE SCALE GENOMIC DNA]</scope>
    <source>
        <strain evidence="8 9">TISTR 1856</strain>
    </source>
</reference>
<comment type="subcellular location">
    <subcellularLocation>
        <location evidence="1">Cell membrane</location>
        <topology evidence="1">Multi-pass membrane protein</topology>
    </subcellularLocation>
</comment>
<dbReference type="RefSeq" id="WP_380134351.1">
    <property type="nucleotide sequence ID" value="NZ_JBHLUI010000001.1"/>
</dbReference>
<dbReference type="Pfam" id="PF03773">
    <property type="entry name" value="ArsP_1"/>
    <property type="match status" value="1"/>
</dbReference>
<feature type="transmembrane region" description="Helical" evidence="7">
    <location>
        <begin position="228"/>
        <end position="250"/>
    </location>
</feature>
<keyword evidence="5 7" id="KW-1133">Transmembrane helix</keyword>
<keyword evidence="4 7" id="KW-0812">Transmembrane</keyword>
<evidence type="ECO:0000313" key="9">
    <source>
        <dbReference type="Proteomes" id="UP001589748"/>
    </source>
</evidence>
<keyword evidence="6 7" id="KW-0472">Membrane</keyword>
<evidence type="ECO:0000313" key="8">
    <source>
        <dbReference type="EMBL" id="MFB9378803.1"/>
    </source>
</evidence>
<evidence type="ECO:0000256" key="3">
    <source>
        <dbReference type="ARBA" id="ARBA00022475"/>
    </source>
</evidence>
<dbReference type="PANTHER" id="PTHR43299:SF1">
    <property type="entry name" value="UPF0718 PROTEIN YRAQ"/>
    <property type="match status" value="1"/>
</dbReference>
<protein>
    <submittedName>
        <fullName evidence="8">Permease</fullName>
    </submittedName>
</protein>
<dbReference type="PANTHER" id="PTHR43299">
    <property type="entry name" value="UPF0718 PROTEIN YRAQ"/>
    <property type="match status" value="1"/>
</dbReference>
<feature type="transmembrane region" description="Helical" evidence="7">
    <location>
        <begin position="256"/>
        <end position="276"/>
    </location>
</feature>
<evidence type="ECO:0000256" key="7">
    <source>
        <dbReference type="SAM" id="Phobius"/>
    </source>
</evidence>
<evidence type="ECO:0000256" key="6">
    <source>
        <dbReference type="ARBA" id="ARBA00023136"/>
    </source>
</evidence>
<feature type="transmembrane region" description="Helical" evidence="7">
    <location>
        <begin position="288"/>
        <end position="308"/>
    </location>
</feature>
<keyword evidence="9" id="KW-1185">Reference proteome</keyword>